<reference evidence="3 4" key="1">
    <citation type="submission" date="2014-02" db="EMBL/GenBank/DDBJ databases">
        <title>Single nucleus genome sequencing reveals high similarity among nuclei of an endomycorrhizal fungus.</title>
        <authorList>
            <person name="Lin K."/>
            <person name="Geurts R."/>
            <person name="Zhang Z."/>
            <person name="Limpens E."/>
            <person name="Saunders D.G."/>
            <person name="Mu D."/>
            <person name="Pang E."/>
            <person name="Cao H."/>
            <person name="Cha H."/>
            <person name="Lin T."/>
            <person name="Zhou Q."/>
            <person name="Shang Y."/>
            <person name="Li Y."/>
            <person name="Ivanov S."/>
            <person name="Sharma T."/>
            <person name="Velzen R.V."/>
            <person name="Ruijter N.D."/>
            <person name="Aanen D.K."/>
            <person name="Win J."/>
            <person name="Kamoun S."/>
            <person name="Bisseling T."/>
            <person name="Huang S."/>
        </authorList>
    </citation>
    <scope>NUCLEOTIDE SEQUENCE [LARGE SCALE GENOMIC DNA]</scope>
    <source>
        <strain evidence="3">DAOM 197198w</strain>
        <strain evidence="4">DAOM197198w</strain>
    </source>
</reference>
<organism evidence="3 4">
    <name type="scientific">Rhizophagus irregularis (strain DAOM 197198w)</name>
    <name type="common">Glomus intraradices</name>
    <dbReference type="NCBI Taxonomy" id="1432141"/>
    <lineage>
        <taxon>Eukaryota</taxon>
        <taxon>Fungi</taxon>
        <taxon>Fungi incertae sedis</taxon>
        <taxon>Mucoromycota</taxon>
        <taxon>Glomeromycotina</taxon>
        <taxon>Glomeromycetes</taxon>
        <taxon>Glomerales</taxon>
        <taxon>Glomeraceae</taxon>
        <taxon>Rhizophagus</taxon>
    </lineage>
</organism>
<feature type="compositionally biased region" description="Polar residues" evidence="1">
    <location>
        <begin position="16"/>
        <end position="32"/>
    </location>
</feature>
<dbReference type="Proteomes" id="UP000022910">
    <property type="component" value="Unassembled WGS sequence"/>
</dbReference>
<protein>
    <submittedName>
        <fullName evidence="3">Uncharacterized protein</fullName>
    </submittedName>
</protein>
<dbReference type="AlphaFoldDB" id="A0A015KZT5"/>
<feature type="compositionally biased region" description="Polar residues" evidence="1">
    <location>
        <begin position="72"/>
        <end position="86"/>
    </location>
</feature>
<comment type="caution">
    <text evidence="3">The sequence shown here is derived from an EMBL/GenBank/DDBJ whole genome shotgun (WGS) entry which is preliminary data.</text>
</comment>
<dbReference type="HOGENOM" id="CLU_2499052_0_0_1"/>
<evidence type="ECO:0000313" key="2">
    <source>
        <dbReference type="EMBL" id="EXX72542.1"/>
    </source>
</evidence>
<dbReference type="EMBL" id="JEMT01015261">
    <property type="protein sequence ID" value="EXX72542.1"/>
    <property type="molecule type" value="Genomic_DNA"/>
</dbReference>
<name>A0A015KZT5_RHIIW</name>
<gene>
    <name evidence="3" type="ORF">RirG_063420</name>
    <name evidence="2" type="ORF">RirG_068360</name>
</gene>
<accession>A0A015KZT5</accession>
<feature type="compositionally biased region" description="Low complexity" evidence="1">
    <location>
        <begin position="44"/>
        <end position="65"/>
    </location>
</feature>
<proteinExistence type="predicted"/>
<dbReference type="EMBL" id="JEMT01014867">
    <property type="protein sequence ID" value="EXX73084.1"/>
    <property type="molecule type" value="Genomic_DNA"/>
</dbReference>
<dbReference type="OrthoDB" id="10255964at2759"/>
<dbReference type="STRING" id="1432141.A0A015KZT5"/>
<evidence type="ECO:0000256" key="1">
    <source>
        <dbReference type="SAM" id="MobiDB-lite"/>
    </source>
</evidence>
<feature type="region of interest" description="Disordered" evidence="1">
    <location>
        <begin position="1"/>
        <end position="32"/>
    </location>
</feature>
<sequence length="86" mass="9715">MYSSNNDITQYPPPTTDQQLPQIHPSSQQPISLAQISQHIQAQSNFPPTQQQQQYQQQNPYFNQPDELQVPQGASASYSTPVNVNM</sequence>
<evidence type="ECO:0000313" key="3">
    <source>
        <dbReference type="EMBL" id="EXX73084.1"/>
    </source>
</evidence>
<feature type="region of interest" description="Disordered" evidence="1">
    <location>
        <begin position="44"/>
        <end position="86"/>
    </location>
</feature>
<keyword evidence="4" id="KW-1185">Reference proteome</keyword>
<evidence type="ECO:0000313" key="4">
    <source>
        <dbReference type="Proteomes" id="UP000022910"/>
    </source>
</evidence>